<proteinExistence type="predicted"/>
<protein>
    <submittedName>
        <fullName evidence="1">Uncharacterized protein</fullName>
    </submittedName>
</protein>
<evidence type="ECO:0000313" key="2">
    <source>
        <dbReference type="Proteomes" id="UP000038055"/>
    </source>
</evidence>
<reference evidence="2" key="1">
    <citation type="submission" date="2015-01" db="EMBL/GenBank/DDBJ databases">
        <authorList>
            <person name="MANFREDI Pablo"/>
        </authorList>
    </citation>
    <scope>NUCLEOTIDE SEQUENCE [LARGE SCALE GENOMIC DNA]</scope>
    <source>
        <strain evidence="2">Ccyn2B</strain>
    </source>
</reference>
<dbReference type="STRING" id="28189.CCYN74_430039"/>
<name>A0A0B7HAE8_9FLAO</name>
<evidence type="ECO:0000313" key="1">
    <source>
        <dbReference type="EMBL" id="CEN34937.1"/>
    </source>
</evidence>
<dbReference type="AlphaFoldDB" id="A0A0B7HAE8"/>
<dbReference type="RefSeq" id="WP_041991730.1">
    <property type="nucleotide sequence ID" value="NZ_CDOD01000017.1"/>
</dbReference>
<organism evidence="1 2">
    <name type="scientific">Capnocytophaga cynodegmi</name>
    <dbReference type="NCBI Taxonomy" id="28189"/>
    <lineage>
        <taxon>Bacteria</taxon>
        <taxon>Pseudomonadati</taxon>
        <taxon>Bacteroidota</taxon>
        <taxon>Flavobacteriia</taxon>
        <taxon>Flavobacteriales</taxon>
        <taxon>Flavobacteriaceae</taxon>
        <taxon>Capnocytophaga</taxon>
    </lineage>
</organism>
<keyword evidence="2" id="KW-1185">Reference proteome</keyword>
<dbReference type="Proteomes" id="UP000038055">
    <property type="component" value="Unassembled WGS sequence"/>
</dbReference>
<dbReference type="EMBL" id="CDOD01000017">
    <property type="protein sequence ID" value="CEN34937.1"/>
    <property type="molecule type" value="Genomic_DNA"/>
</dbReference>
<gene>
    <name evidence="1" type="ORF">CCYN2B_240026</name>
</gene>
<sequence>MKHLEFYAQKLQKSLEEIKGVSNVLNYNTSTTINFSFWFENYEVFNEIDKQLPKDCYVSFLQRDKIAVLKYYISEKQQQYLTNEYLMSLNAK</sequence>
<accession>A0A0B7HAE8</accession>